<dbReference type="Proteomes" id="UP000322025">
    <property type="component" value="Unassembled WGS sequence"/>
</dbReference>
<accession>A0A5M9HZ61</accession>
<keyword evidence="7" id="KW-1185">Reference proteome</keyword>
<keyword evidence="3" id="KW-0238">DNA-binding</keyword>
<dbReference type="InterPro" id="IPR045076">
    <property type="entry name" value="MutS"/>
</dbReference>
<dbReference type="InterPro" id="IPR027417">
    <property type="entry name" value="P-loop_NTPase"/>
</dbReference>
<dbReference type="PANTHER" id="PTHR11361">
    <property type="entry name" value="DNA MISMATCH REPAIR PROTEIN MUTS FAMILY MEMBER"/>
    <property type="match status" value="1"/>
</dbReference>
<keyword evidence="1" id="KW-0547">Nucleotide-binding</keyword>
<name>A0A5M9HZ61_9FIRM</name>
<proteinExistence type="predicted"/>
<dbReference type="GO" id="GO:0030983">
    <property type="term" value="F:mismatched DNA binding"/>
    <property type="evidence" value="ECO:0007669"/>
    <property type="project" value="InterPro"/>
</dbReference>
<dbReference type="PANTHER" id="PTHR11361:SF152">
    <property type="entry name" value="DNA MISMATCH REPAIR PROTEIN"/>
    <property type="match status" value="1"/>
</dbReference>
<dbReference type="GO" id="GO:0140664">
    <property type="term" value="F:ATP-dependent DNA damage sensor activity"/>
    <property type="evidence" value="ECO:0007669"/>
    <property type="project" value="InterPro"/>
</dbReference>
<dbReference type="OrthoDB" id="9802448at2"/>
<evidence type="ECO:0000259" key="5">
    <source>
        <dbReference type="SMART" id="SM00534"/>
    </source>
</evidence>
<dbReference type="GO" id="GO:0006298">
    <property type="term" value="P:mismatch repair"/>
    <property type="evidence" value="ECO:0007669"/>
    <property type="project" value="InterPro"/>
</dbReference>
<keyword evidence="4" id="KW-1133">Transmembrane helix</keyword>
<evidence type="ECO:0000256" key="3">
    <source>
        <dbReference type="ARBA" id="ARBA00023125"/>
    </source>
</evidence>
<dbReference type="Pfam" id="PF00488">
    <property type="entry name" value="MutS_V"/>
    <property type="match status" value="1"/>
</dbReference>
<dbReference type="RefSeq" id="WP_150310343.1">
    <property type="nucleotide sequence ID" value="NZ_VMSO01000003.1"/>
</dbReference>
<dbReference type="Gene3D" id="3.40.50.300">
    <property type="entry name" value="P-loop containing nucleotide triphosphate hydrolases"/>
    <property type="match status" value="1"/>
</dbReference>
<keyword evidence="4" id="KW-0472">Membrane</keyword>
<comment type="caution">
    <text evidence="6">The sequence shown here is derived from an EMBL/GenBank/DDBJ whole genome shotgun (WGS) entry which is preliminary data.</text>
</comment>
<evidence type="ECO:0000256" key="4">
    <source>
        <dbReference type="SAM" id="Phobius"/>
    </source>
</evidence>
<dbReference type="SMART" id="SM00534">
    <property type="entry name" value="MUTSac"/>
    <property type="match status" value="1"/>
</dbReference>
<dbReference type="GO" id="GO:0005829">
    <property type="term" value="C:cytosol"/>
    <property type="evidence" value="ECO:0007669"/>
    <property type="project" value="TreeGrafter"/>
</dbReference>
<protein>
    <recommendedName>
        <fullName evidence="5">DNA mismatch repair proteins mutS family domain-containing protein</fullName>
    </recommendedName>
</protein>
<evidence type="ECO:0000256" key="1">
    <source>
        <dbReference type="ARBA" id="ARBA00022741"/>
    </source>
</evidence>
<evidence type="ECO:0000256" key="2">
    <source>
        <dbReference type="ARBA" id="ARBA00022840"/>
    </source>
</evidence>
<evidence type="ECO:0000313" key="7">
    <source>
        <dbReference type="Proteomes" id="UP000322025"/>
    </source>
</evidence>
<keyword evidence="2" id="KW-0067">ATP-binding</keyword>
<gene>
    <name evidence="6" type="ORF">FNY66_03730</name>
</gene>
<dbReference type="EMBL" id="VMSO01000003">
    <property type="protein sequence ID" value="KAA8502244.1"/>
    <property type="molecule type" value="Genomic_DNA"/>
</dbReference>
<sequence length="540" mass="61135">MLSTLLALLGVFLFVMGIWLVSYYNMKRRRKSYIHEKFGKIPKVKDWNDAVKGFYNIVNDGSGIDDITWNDLSMNEVFQRIAQCDTSAGEEVLYWRLRRNRMSLEERQIFERRVRTWSNDEKEREKIELLLCDIGKGDASYYIPDYLDSIESYVLRSQWIYRVLQILLAASFVAIPILPADRALVPFVAMCSLNMAVYVWFNLKHTLELGLVGTAVSLLRNAKLISGKKGIAELFPELKGALGELRGVIRGERILRIKKENTISGDAAGAVLDYILGITLCQITTYNKVMKRLIGNMENYLTVYRCIGDLDVAISTASFRKSLLWSCTPEYTGEKKLGMKGMYHPLIKDPVANDLTLERSCLITGSNASGKSTFIKAAAVNAVLAQSINTCAARYFSMPQAEVITSMAVKDDLMAGESYFIREIRYLKRILESLTDERMTICAIDEILRGTNTGERIRASRAILEYLRDKNCIALVATHDKELTELLGDDYLNYHFSEEIGEDDIVFSYKILEGPATSQNAVKLLEFAGFPEEIIEAAQE</sequence>
<feature type="transmembrane region" description="Helical" evidence="4">
    <location>
        <begin position="6"/>
        <end position="24"/>
    </location>
</feature>
<feature type="domain" description="DNA mismatch repair proteins mutS family" evidence="5">
    <location>
        <begin position="358"/>
        <end position="540"/>
    </location>
</feature>
<organism evidence="6 7">
    <name type="scientific">Mediterraneibacter catenae</name>
    <dbReference type="NCBI Taxonomy" id="2594882"/>
    <lineage>
        <taxon>Bacteria</taxon>
        <taxon>Bacillati</taxon>
        <taxon>Bacillota</taxon>
        <taxon>Clostridia</taxon>
        <taxon>Lachnospirales</taxon>
        <taxon>Lachnospiraceae</taxon>
        <taxon>Mediterraneibacter</taxon>
    </lineage>
</organism>
<dbReference type="InterPro" id="IPR000432">
    <property type="entry name" value="DNA_mismatch_repair_MutS_C"/>
</dbReference>
<evidence type="ECO:0000313" key="6">
    <source>
        <dbReference type="EMBL" id="KAA8502244.1"/>
    </source>
</evidence>
<dbReference type="GO" id="GO:0005524">
    <property type="term" value="F:ATP binding"/>
    <property type="evidence" value="ECO:0007669"/>
    <property type="project" value="UniProtKB-KW"/>
</dbReference>
<reference evidence="6" key="1">
    <citation type="submission" date="2019-07" db="EMBL/GenBank/DDBJ databases">
        <authorList>
            <person name="Wongkuna S."/>
            <person name="Scaria J."/>
        </authorList>
    </citation>
    <scope>NUCLEOTIDE SEQUENCE [LARGE SCALE GENOMIC DNA]</scope>
    <source>
        <strain evidence="6">SW178</strain>
    </source>
</reference>
<dbReference type="AlphaFoldDB" id="A0A5M9HZ61"/>
<keyword evidence="4" id="KW-0812">Transmembrane</keyword>
<dbReference type="SUPFAM" id="SSF52540">
    <property type="entry name" value="P-loop containing nucleoside triphosphate hydrolases"/>
    <property type="match status" value="1"/>
</dbReference>
<feature type="transmembrane region" description="Helical" evidence="4">
    <location>
        <begin position="159"/>
        <end position="178"/>
    </location>
</feature>